<dbReference type="Gene3D" id="1.10.150.400">
    <property type="match status" value="1"/>
</dbReference>
<dbReference type="NCBIfam" id="TIGR01549">
    <property type="entry name" value="HAD-SF-IA-v1"/>
    <property type="match status" value="1"/>
</dbReference>
<keyword evidence="3" id="KW-1185">Reference proteome</keyword>
<dbReference type="InterPro" id="IPR006439">
    <property type="entry name" value="HAD-SF_hydro_IA"/>
</dbReference>
<dbReference type="EMBL" id="JACVFC010000007">
    <property type="protein sequence ID" value="MBC9934987.1"/>
    <property type="molecule type" value="Genomic_DNA"/>
</dbReference>
<dbReference type="Gene3D" id="3.40.50.1000">
    <property type="entry name" value="HAD superfamily/HAD-like"/>
    <property type="match status" value="1"/>
</dbReference>
<dbReference type="Pfam" id="PF13419">
    <property type="entry name" value="HAD_2"/>
    <property type="match status" value="1"/>
</dbReference>
<dbReference type="InterPro" id="IPR036412">
    <property type="entry name" value="HAD-like_sf"/>
</dbReference>
<gene>
    <name evidence="2" type="ORF">ICL07_31710</name>
</gene>
<comment type="caution">
    <text evidence="2">The sequence shown here is derived from an EMBL/GenBank/DDBJ whole genome shotgun (WGS) entry which is preliminary data.</text>
</comment>
<dbReference type="GO" id="GO:0016787">
    <property type="term" value="F:hydrolase activity"/>
    <property type="evidence" value="ECO:0007669"/>
    <property type="project" value="UniProtKB-KW"/>
</dbReference>
<name>A0ABR7TWY0_9BACT</name>
<dbReference type="PANTHER" id="PTHR43316">
    <property type="entry name" value="HYDROLASE, HALOACID DELAHOGENASE-RELATED"/>
    <property type="match status" value="1"/>
</dbReference>
<dbReference type="SUPFAM" id="SSF56784">
    <property type="entry name" value="HAD-like"/>
    <property type="match status" value="1"/>
</dbReference>
<protein>
    <submittedName>
        <fullName evidence="2">HAD family hydrolase</fullName>
    </submittedName>
</protein>
<dbReference type="Proteomes" id="UP000659124">
    <property type="component" value="Unassembled WGS sequence"/>
</dbReference>
<accession>A0ABR7TWY0</accession>
<proteinExistence type="predicted"/>
<dbReference type="SFLD" id="SFLDS00003">
    <property type="entry name" value="Haloacid_Dehalogenase"/>
    <property type="match status" value="1"/>
</dbReference>
<organism evidence="2 3">
    <name type="scientific">Chitinophaga qingshengii</name>
    <dbReference type="NCBI Taxonomy" id="1569794"/>
    <lineage>
        <taxon>Bacteria</taxon>
        <taxon>Pseudomonadati</taxon>
        <taxon>Bacteroidota</taxon>
        <taxon>Chitinophagia</taxon>
        <taxon>Chitinophagales</taxon>
        <taxon>Chitinophagaceae</taxon>
        <taxon>Chitinophaga</taxon>
    </lineage>
</organism>
<dbReference type="InterPro" id="IPR041492">
    <property type="entry name" value="HAD_2"/>
</dbReference>
<dbReference type="InterPro" id="IPR051540">
    <property type="entry name" value="S-2-haloacid_dehalogenase"/>
</dbReference>
<evidence type="ECO:0000313" key="2">
    <source>
        <dbReference type="EMBL" id="MBC9934987.1"/>
    </source>
</evidence>
<dbReference type="SFLD" id="SFLDG01129">
    <property type="entry name" value="C1.5:_HAD__Beta-PGM__Phosphata"/>
    <property type="match status" value="1"/>
</dbReference>
<dbReference type="InterPro" id="IPR023214">
    <property type="entry name" value="HAD_sf"/>
</dbReference>
<keyword evidence="1 2" id="KW-0378">Hydrolase</keyword>
<evidence type="ECO:0000313" key="3">
    <source>
        <dbReference type="Proteomes" id="UP000659124"/>
    </source>
</evidence>
<reference evidence="2 3" key="1">
    <citation type="submission" date="2020-09" db="EMBL/GenBank/DDBJ databases">
        <title>Genome sequences of type strains of Chitinophaga qingshengii and Chitinophaga varians.</title>
        <authorList>
            <person name="Kittiwongwattana C."/>
        </authorList>
    </citation>
    <scope>NUCLEOTIDE SEQUENCE [LARGE SCALE GENOMIC DNA]</scope>
    <source>
        <strain evidence="2 3">JCM 30026</strain>
    </source>
</reference>
<sequence length="232" mass="26746">MNSYQHYSFDLWLTLIRSNPSYKKERTKFFFDHFNHRQKSLEEVERIFRRIDLMSNAINEKTGGNIDTDTLHLMVISEMNDHEVDFSTIDLAALYDEMEAIVFKYPPMAYCSATKNVLRTLHQRQDCTLGLLSNTAFIKGRTLRKVLQELELGNYLHFQLYSDETGVSKPNPEMFRLMLETVTTTRNGETILPQQIIHIGDNVKADIEGASKAGIHTLLVNSNHQCISSLLN</sequence>
<evidence type="ECO:0000256" key="1">
    <source>
        <dbReference type="ARBA" id="ARBA00022801"/>
    </source>
</evidence>